<dbReference type="PANTHER" id="PTHR30419">
    <property type="entry name" value="HTH-TYPE TRANSCRIPTIONAL REGULATOR YBHD"/>
    <property type="match status" value="1"/>
</dbReference>
<dbReference type="AlphaFoldDB" id="A0A085UVG3"/>
<dbReference type="SUPFAM" id="SSF53850">
    <property type="entry name" value="Periplasmic binding protein-like II"/>
    <property type="match status" value="1"/>
</dbReference>
<protein>
    <submittedName>
        <fullName evidence="6">LysR family transcriptional regulator</fullName>
    </submittedName>
</protein>
<dbReference type="RefSeq" id="WP_047578200.1">
    <property type="nucleotide sequence ID" value="NZ_JPQT01000130.1"/>
</dbReference>
<dbReference type="GO" id="GO:0003700">
    <property type="term" value="F:DNA-binding transcription factor activity"/>
    <property type="evidence" value="ECO:0007669"/>
    <property type="project" value="InterPro"/>
</dbReference>
<evidence type="ECO:0000313" key="7">
    <source>
        <dbReference type="Proteomes" id="UP000028643"/>
    </source>
</evidence>
<dbReference type="FunFam" id="1.10.10.10:FF:000001">
    <property type="entry name" value="LysR family transcriptional regulator"/>
    <property type="match status" value="1"/>
</dbReference>
<dbReference type="SUPFAM" id="SSF46785">
    <property type="entry name" value="Winged helix' DNA-binding domain"/>
    <property type="match status" value="1"/>
</dbReference>
<name>A0A085UVG3_PSESX</name>
<dbReference type="Proteomes" id="UP000028643">
    <property type="component" value="Unassembled WGS sequence"/>
</dbReference>
<evidence type="ECO:0000259" key="5">
    <source>
        <dbReference type="PROSITE" id="PS50931"/>
    </source>
</evidence>
<dbReference type="InterPro" id="IPR005119">
    <property type="entry name" value="LysR_subst-bd"/>
</dbReference>
<dbReference type="InterPro" id="IPR036388">
    <property type="entry name" value="WH-like_DNA-bd_sf"/>
</dbReference>
<dbReference type="GO" id="GO:0005829">
    <property type="term" value="C:cytosol"/>
    <property type="evidence" value="ECO:0007669"/>
    <property type="project" value="TreeGrafter"/>
</dbReference>
<proteinExistence type="inferred from homology"/>
<evidence type="ECO:0000313" key="6">
    <source>
        <dbReference type="EMBL" id="KFE47176.1"/>
    </source>
</evidence>
<evidence type="ECO:0000256" key="1">
    <source>
        <dbReference type="ARBA" id="ARBA00009437"/>
    </source>
</evidence>
<dbReference type="InterPro" id="IPR050950">
    <property type="entry name" value="HTH-type_LysR_regulators"/>
</dbReference>
<dbReference type="EMBL" id="JPQT01000130">
    <property type="protein sequence ID" value="KFE47176.1"/>
    <property type="molecule type" value="Genomic_DNA"/>
</dbReference>
<organism evidence="6 7">
    <name type="scientific">Pseudomonas syringae</name>
    <dbReference type="NCBI Taxonomy" id="317"/>
    <lineage>
        <taxon>Bacteria</taxon>
        <taxon>Pseudomonadati</taxon>
        <taxon>Pseudomonadota</taxon>
        <taxon>Gammaproteobacteria</taxon>
        <taxon>Pseudomonadales</taxon>
        <taxon>Pseudomonadaceae</taxon>
        <taxon>Pseudomonas</taxon>
    </lineage>
</organism>
<evidence type="ECO:0000256" key="3">
    <source>
        <dbReference type="ARBA" id="ARBA00023125"/>
    </source>
</evidence>
<dbReference type="Pfam" id="PF03466">
    <property type="entry name" value="LysR_substrate"/>
    <property type="match status" value="1"/>
</dbReference>
<comment type="caution">
    <text evidence="6">The sequence shown here is derived from an EMBL/GenBank/DDBJ whole genome shotgun (WGS) entry which is preliminary data.</text>
</comment>
<dbReference type="InterPro" id="IPR036390">
    <property type="entry name" value="WH_DNA-bd_sf"/>
</dbReference>
<sequence>MLFEDLKALVAVIECASLTKAAEALCITQSAVSRRIQHLEDVLNVSLFDRTTRPPVPTAMGYRIYECAVGLLRDARYLLSIPEEDELPSGRFRVGFTQIVADAVVFEVVTRMREKFPDLDMQLMTDWSSELQQLVLHGALDAATLMLPSPSSLPDKLQGQRASTLEILVVQSKEKPVAGSITDIKDLSGNEWILNPKGCGYRSALEAAMGGQGQKLKLRVDTQGAAMQMRMVAAGLGLGLIPRQLLQTSPFSNQLAIVEINDFSLKMDIWIVRSNQPGNLKKAYDLLVDSVLQGFQISPFAPSHLNMSAGE</sequence>
<accession>A0A085UVG3</accession>
<feature type="domain" description="HTH lysR-type" evidence="5">
    <location>
        <begin position="1"/>
        <end position="58"/>
    </location>
</feature>
<dbReference type="Gene3D" id="1.10.10.10">
    <property type="entry name" value="Winged helix-like DNA-binding domain superfamily/Winged helix DNA-binding domain"/>
    <property type="match status" value="1"/>
</dbReference>
<dbReference type="CDD" id="cd05466">
    <property type="entry name" value="PBP2_LTTR_substrate"/>
    <property type="match status" value="1"/>
</dbReference>
<keyword evidence="3" id="KW-0238">DNA-binding</keyword>
<dbReference type="PRINTS" id="PR00039">
    <property type="entry name" value="HTHLYSR"/>
</dbReference>
<dbReference type="PATRIC" id="fig|317.174.peg.4885"/>
<evidence type="ECO:0000256" key="2">
    <source>
        <dbReference type="ARBA" id="ARBA00023015"/>
    </source>
</evidence>
<dbReference type="Pfam" id="PF00126">
    <property type="entry name" value="HTH_1"/>
    <property type="match status" value="1"/>
</dbReference>
<dbReference type="Gene3D" id="3.40.190.10">
    <property type="entry name" value="Periplasmic binding protein-like II"/>
    <property type="match status" value="2"/>
</dbReference>
<keyword evidence="2" id="KW-0805">Transcription regulation</keyword>
<evidence type="ECO:0000256" key="4">
    <source>
        <dbReference type="ARBA" id="ARBA00023163"/>
    </source>
</evidence>
<dbReference type="PROSITE" id="PS50931">
    <property type="entry name" value="HTH_LYSR"/>
    <property type="match status" value="1"/>
</dbReference>
<keyword evidence="4" id="KW-0804">Transcription</keyword>
<comment type="similarity">
    <text evidence="1">Belongs to the LysR transcriptional regulatory family.</text>
</comment>
<dbReference type="InterPro" id="IPR000847">
    <property type="entry name" value="LysR_HTH_N"/>
</dbReference>
<reference evidence="6 7" key="1">
    <citation type="submission" date="2014-07" db="EMBL/GenBank/DDBJ databases">
        <title>Draft Genome Sequences of Environmental Pseudomonas syringae strains.</title>
        <authorList>
            <person name="Baltrus D.A."/>
            <person name="Berge O."/>
            <person name="Morris C."/>
        </authorList>
    </citation>
    <scope>NUCLEOTIDE SEQUENCE [LARGE SCALE GENOMIC DNA]</scope>
    <source>
        <strain evidence="6 7">CEB003</strain>
    </source>
</reference>
<gene>
    <name evidence="6" type="ORF">IV02_23890</name>
</gene>
<dbReference type="GO" id="GO:0003677">
    <property type="term" value="F:DNA binding"/>
    <property type="evidence" value="ECO:0007669"/>
    <property type="project" value="UniProtKB-KW"/>
</dbReference>